<name>A0A9X0ARG3_9HELO</name>
<evidence type="ECO:0000256" key="2">
    <source>
        <dbReference type="SAM" id="Phobius"/>
    </source>
</evidence>
<dbReference type="OrthoDB" id="1204at2759"/>
<dbReference type="EMBL" id="JAPEIS010000004">
    <property type="protein sequence ID" value="KAJ8067435.1"/>
    <property type="molecule type" value="Genomic_DNA"/>
</dbReference>
<keyword evidence="4" id="KW-1185">Reference proteome</keyword>
<gene>
    <name evidence="3" type="ORF">OCU04_004781</name>
</gene>
<dbReference type="Pfam" id="PF12751">
    <property type="entry name" value="Vac7"/>
    <property type="match status" value="2"/>
</dbReference>
<dbReference type="GO" id="GO:0010513">
    <property type="term" value="P:positive regulation of phosphatidylinositol biosynthetic process"/>
    <property type="evidence" value="ECO:0007669"/>
    <property type="project" value="TreeGrafter"/>
</dbReference>
<evidence type="ECO:0000313" key="4">
    <source>
        <dbReference type="Proteomes" id="UP001152300"/>
    </source>
</evidence>
<feature type="compositionally biased region" description="Polar residues" evidence="1">
    <location>
        <begin position="515"/>
        <end position="524"/>
    </location>
</feature>
<evidence type="ECO:0000256" key="1">
    <source>
        <dbReference type="SAM" id="MobiDB-lite"/>
    </source>
</evidence>
<feature type="compositionally biased region" description="Acidic residues" evidence="1">
    <location>
        <begin position="807"/>
        <end position="817"/>
    </location>
</feature>
<dbReference type="GO" id="GO:0070772">
    <property type="term" value="C:PAS complex"/>
    <property type="evidence" value="ECO:0007669"/>
    <property type="project" value="TreeGrafter"/>
</dbReference>
<proteinExistence type="predicted"/>
<dbReference type="GO" id="GO:0000329">
    <property type="term" value="C:fungal-type vacuole membrane"/>
    <property type="evidence" value="ECO:0007669"/>
    <property type="project" value="TreeGrafter"/>
</dbReference>
<feature type="compositionally biased region" description="Polar residues" evidence="1">
    <location>
        <begin position="335"/>
        <end position="348"/>
    </location>
</feature>
<feature type="compositionally biased region" description="Polar residues" evidence="1">
    <location>
        <begin position="122"/>
        <end position="140"/>
    </location>
</feature>
<accession>A0A9X0ARG3</accession>
<feature type="compositionally biased region" description="Polar residues" evidence="1">
    <location>
        <begin position="619"/>
        <end position="649"/>
    </location>
</feature>
<feature type="compositionally biased region" description="Polar residues" evidence="1">
    <location>
        <begin position="45"/>
        <end position="73"/>
    </location>
</feature>
<dbReference type="AlphaFoldDB" id="A0A9X0ARG3"/>
<comment type="caution">
    <text evidence="3">The sequence shown here is derived from an EMBL/GenBank/DDBJ whole genome shotgun (WGS) entry which is preliminary data.</text>
</comment>
<dbReference type="PANTHER" id="PTHR28258">
    <property type="entry name" value="VACUOLAR SEGREGATION PROTEIN 7"/>
    <property type="match status" value="1"/>
</dbReference>
<keyword evidence="2" id="KW-0812">Transmembrane</keyword>
<feature type="region of interest" description="Disordered" evidence="1">
    <location>
        <begin position="1"/>
        <end position="456"/>
    </location>
</feature>
<feature type="compositionally biased region" description="Polar residues" evidence="1">
    <location>
        <begin position="99"/>
        <end position="112"/>
    </location>
</feature>
<dbReference type="InterPro" id="IPR024260">
    <property type="entry name" value="Vac7"/>
</dbReference>
<evidence type="ECO:0000313" key="3">
    <source>
        <dbReference type="EMBL" id="KAJ8067435.1"/>
    </source>
</evidence>
<keyword evidence="2" id="KW-1133">Transmembrane helix</keyword>
<keyword evidence="2" id="KW-0472">Membrane</keyword>
<evidence type="ECO:0008006" key="5">
    <source>
        <dbReference type="Google" id="ProtNLM"/>
    </source>
</evidence>
<dbReference type="Proteomes" id="UP001152300">
    <property type="component" value="Unassembled WGS sequence"/>
</dbReference>
<dbReference type="GO" id="GO:0000011">
    <property type="term" value="P:vacuole inheritance"/>
    <property type="evidence" value="ECO:0007669"/>
    <property type="project" value="TreeGrafter"/>
</dbReference>
<feature type="compositionally biased region" description="Polar residues" evidence="1">
    <location>
        <begin position="256"/>
        <end position="266"/>
    </location>
</feature>
<feature type="region of interest" description="Disordered" evidence="1">
    <location>
        <begin position="797"/>
        <end position="823"/>
    </location>
</feature>
<feature type="region of interest" description="Disordered" evidence="1">
    <location>
        <begin position="484"/>
        <end position="524"/>
    </location>
</feature>
<organism evidence="3 4">
    <name type="scientific">Sclerotinia nivalis</name>
    <dbReference type="NCBI Taxonomy" id="352851"/>
    <lineage>
        <taxon>Eukaryota</taxon>
        <taxon>Fungi</taxon>
        <taxon>Dikarya</taxon>
        <taxon>Ascomycota</taxon>
        <taxon>Pezizomycotina</taxon>
        <taxon>Leotiomycetes</taxon>
        <taxon>Helotiales</taxon>
        <taxon>Sclerotiniaceae</taxon>
        <taxon>Sclerotinia</taxon>
    </lineage>
</organism>
<reference evidence="3" key="1">
    <citation type="submission" date="2022-11" db="EMBL/GenBank/DDBJ databases">
        <title>Genome Resource of Sclerotinia nivalis Strain SnTB1, a Plant Pathogen Isolated from American Ginseng.</title>
        <authorList>
            <person name="Fan S."/>
        </authorList>
    </citation>
    <scope>NUCLEOTIDE SEQUENCE</scope>
    <source>
        <strain evidence="3">SnTB1</strain>
    </source>
</reference>
<feature type="region of interest" description="Disordered" evidence="1">
    <location>
        <begin position="555"/>
        <end position="660"/>
    </location>
</feature>
<dbReference type="GO" id="GO:1903778">
    <property type="term" value="P:protein localization to vacuolar membrane"/>
    <property type="evidence" value="ECO:0007669"/>
    <property type="project" value="TreeGrafter"/>
</dbReference>
<feature type="compositionally biased region" description="Low complexity" evidence="1">
    <location>
        <begin position="27"/>
        <end position="41"/>
    </location>
</feature>
<dbReference type="PANTHER" id="PTHR28258:SF1">
    <property type="entry name" value="VACUOLAR SEGREGATION PROTEIN 7"/>
    <property type="match status" value="1"/>
</dbReference>
<feature type="compositionally biased region" description="Basic and acidic residues" evidence="1">
    <location>
        <begin position="1"/>
        <end position="15"/>
    </location>
</feature>
<sequence length="930" mass="100654">MDDKPYIQKSAEMRETPSPSPLDTNIPSPTSDSKSSTTASRRSYDTSSRPTVRRLQTNRTSSATNSPIGSRESSPVRPQLRNTSAARSGTPSRSRKNSQDISPSRSTSNQYPPSAAAIQRVLSAQKTPHFNHVASESSIRTPIPQKPLVTSEVRDGPRWPVSPRIRSPPPRQNSLLSPRRTEQDFPAINVQRTSPAAEPRAEGKSAADSESEENLLTPGMRTPARGVSGGSSTLETVQEISQPNTPSFELDGAIDRSSNGNPTLPTGQDLMDGASVDILKKPVIITTNESGSESGGKGDNKMKNITPTASRPGPPKSFSGPSAGRGKPSGEGSAKNMTVETETVSSIPQIALATGAGGLGANGSLRAKQSTETIRPRKEKKKSRKAPSVASGTGEQSISRSRLLHHHSTRSISSAYSARSPDKACGQGPSPRKGSMDSTSPERTVSERSSRRPSLNLYSASLLLTRQRPASSKADIFEAKVASAVDEANSSDSEETFVYESNPPEQERPRRFHSRTPSATSMASQIDARNGLRSMMDTGSHSVAMKKSMKFANSSYNSAPQEMSTEDDGKGTSRSNLGRGTAHHHFSRWGRNGGNGHASLFDNESPFPNAAKSKFSAHPNRQGSRPTSPRVVNSARMSNANGKRTSPISSGYDLDDAADDERTPLIPSTIRSARSSRIRRGNAPSSRHIDHQRQNRSFFARFAGCMFLSLLILLVVAGAVVFLFATTQPLANVKVLALKNILASEQDVIVDLQVIAQNPNLVAVTIDSMDMVIFAKSKYAGTDSEWWAQPSGRISWRRGTKQKRDDPIDDPPVDDDPNTNPNLEIGHIYDFESPLIFEGSPFQRISSVSVGEMRILRPGNQTEPRGSERWGRVLQHEFELIVRGTLKYTLPLSSKARSVGVEGRATVKPNAADQDPDNIHIIDGTHHLFD</sequence>
<feature type="compositionally biased region" description="Polar residues" evidence="1">
    <location>
        <begin position="80"/>
        <end position="92"/>
    </location>
</feature>
<protein>
    <recommendedName>
        <fullName evidence="5">Phospholipid metabolism enzyme regulator</fullName>
    </recommendedName>
</protein>
<feature type="transmembrane region" description="Helical" evidence="2">
    <location>
        <begin position="698"/>
        <end position="724"/>
    </location>
</feature>
<feature type="compositionally biased region" description="Polar residues" evidence="1">
    <location>
        <begin position="230"/>
        <end position="247"/>
    </location>
</feature>